<keyword evidence="3" id="KW-1185">Reference proteome</keyword>
<dbReference type="Proteomes" id="UP001396334">
    <property type="component" value="Unassembled WGS sequence"/>
</dbReference>
<organism evidence="2 3">
    <name type="scientific">Hibiscus sabdariffa</name>
    <name type="common">roselle</name>
    <dbReference type="NCBI Taxonomy" id="183260"/>
    <lineage>
        <taxon>Eukaryota</taxon>
        <taxon>Viridiplantae</taxon>
        <taxon>Streptophyta</taxon>
        <taxon>Embryophyta</taxon>
        <taxon>Tracheophyta</taxon>
        <taxon>Spermatophyta</taxon>
        <taxon>Magnoliopsida</taxon>
        <taxon>eudicotyledons</taxon>
        <taxon>Gunneridae</taxon>
        <taxon>Pentapetalae</taxon>
        <taxon>rosids</taxon>
        <taxon>malvids</taxon>
        <taxon>Malvales</taxon>
        <taxon>Malvaceae</taxon>
        <taxon>Malvoideae</taxon>
        <taxon>Hibiscus</taxon>
    </lineage>
</organism>
<evidence type="ECO:0000256" key="1">
    <source>
        <dbReference type="SAM" id="MobiDB-lite"/>
    </source>
</evidence>
<evidence type="ECO:0000313" key="2">
    <source>
        <dbReference type="EMBL" id="KAK8481216.1"/>
    </source>
</evidence>
<protein>
    <submittedName>
        <fullName evidence="2">Uncharacterized protein</fullName>
    </submittedName>
</protein>
<proteinExistence type="predicted"/>
<feature type="region of interest" description="Disordered" evidence="1">
    <location>
        <begin position="1"/>
        <end position="23"/>
    </location>
</feature>
<reference evidence="2 3" key="1">
    <citation type="journal article" date="2024" name="G3 (Bethesda)">
        <title>Genome assembly of Hibiscus sabdariffa L. provides insights into metabolisms of medicinal natural products.</title>
        <authorList>
            <person name="Kim T."/>
        </authorList>
    </citation>
    <scope>NUCLEOTIDE SEQUENCE [LARGE SCALE GENOMIC DNA]</scope>
    <source>
        <strain evidence="2">TK-2024</strain>
        <tissue evidence="2">Old leaves</tissue>
    </source>
</reference>
<comment type="caution">
    <text evidence="2">The sequence shown here is derived from an EMBL/GenBank/DDBJ whole genome shotgun (WGS) entry which is preliminary data.</text>
</comment>
<sequence length="108" mass="11765">MEEGVKNGNVVQNPEPVTGSSAQGLYDPWMVVANRRRIPMEQVVPRSQAANDVSMGGFRFATLGSDDNGEDVVELSRDACMEPLSNDFDSGDAKALDHIEKIVQETPE</sequence>
<evidence type="ECO:0000313" key="3">
    <source>
        <dbReference type="Proteomes" id="UP001396334"/>
    </source>
</evidence>
<dbReference type="EMBL" id="JBBPBN010000934">
    <property type="protein sequence ID" value="KAK8481216.1"/>
    <property type="molecule type" value="Genomic_DNA"/>
</dbReference>
<accession>A0ABR1ZKU5</accession>
<name>A0ABR1ZKU5_9ROSI</name>
<gene>
    <name evidence="2" type="ORF">V6N11_025573</name>
</gene>